<reference evidence="1" key="1">
    <citation type="submission" date="2021-01" db="EMBL/GenBank/DDBJ databases">
        <title>Fulvivirga kasyanovii gen. nov., sp nov., a novel member of the phylum Bacteroidetes isolated from seawater in a mussel farm.</title>
        <authorList>
            <person name="Zhao L.-H."/>
            <person name="Wang Z.-J."/>
        </authorList>
    </citation>
    <scope>NUCLEOTIDE SEQUENCE</scope>
    <source>
        <strain evidence="1">2943</strain>
    </source>
</reference>
<gene>
    <name evidence="1" type="ORF">JL102_11150</name>
</gene>
<dbReference type="InterPro" id="IPR021272">
    <property type="entry name" value="DUF2851"/>
</dbReference>
<dbReference type="Proteomes" id="UP000659388">
    <property type="component" value="Unassembled WGS sequence"/>
</dbReference>
<dbReference type="EMBL" id="JAESIY010000005">
    <property type="protein sequence ID" value="MBL3656690.1"/>
    <property type="molecule type" value="Genomic_DNA"/>
</dbReference>
<sequence length="425" mass="49305">MEEAFLHFIWKFQYFDKTELATRDHQMVNVLFPGVHNTDAGPDFKEAKIIVAGLQWNGQVELHVKASEWRQHGHHTDQAYDNVILHVVWDNDKPVQRTDGSLIPTIELKNRVDEKLILNYKHLINNPYKIPCQEQLHQVSDITWVTMLDKALAERMQQKAALVIEALEANNNDWEETAYRLLCRNMGFKINSEAFYELAKSLPYKIIRKHADSPLQVEALLFGQACLFDDDLDEPYQDELKKEYAFLKNKYSLEQNLTEAHWKLLRLRPANFPTVRLAQLSQILTNNLHLFNKFLNISDTSGAASIFKYPLTDYWKNHYQWGKVAAKSGHEIGQASIDNILINTVVPLLFAYGTYMDNNVYVDKAIALLEKIKSEKNKILDIWTNLDRKPLSAYDSQALIQLYNNYCKRRRCLSCSMGLSLVRGK</sequence>
<keyword evidence="2" id="KW-1185">Reference proteome</keyword>
<proteinExistence type="predicted"/>
<evidence type="ECO:0000313" key="1">
    <source>
        <dbReference type="EMBL" id="MBL3656690.1"/>
    </source>
</evidence>
<dbReference type="Pfam" id="PF11013">
    <property type="entry name" value="DUF2851"/>
    <property type="match status" value="1"/>
</dbReference>
<comment type="caution">
    <text evidence="1">The sequence shown here is derived from an EMBL/GenBank/DDBJ whole genome shotgun (WGS) entry which is preliminary data.</text>
</comment>
<accession>A0A937F6K7</accession>
<protein>
    <submittedName>
        <fullName evidence="1">DUF2851 family protein</fullName>
    </submittedName>
</protein>
<dbReference type="RefSeq" id="WP_202244474.1">
    <property type="nucleotide sequence ID" value="NZ_JAESIY010000005.1"/>
</dbReference>
<name>A0A937F6K7_9BACT</name>
<dbReference type="AlphaFoldDB" id="A0A937F6K7"/>
<organism evidence="1 2">
    <name type="scientific">Fulvivirga sediminis</name>
    <dbReference type="NCBI Taxonomy" id="2803949"/>
    <lineage>
        <taxon>Bacteria</taxon>
        <taxon>Pseudomonadati</taxon>
        <taxon>Bacteroidota</taxon>
        <taxon>Cytophagia</taxon>
        <taxon>Cytophagales</taxon>
        <taxon>Fulvivirgaceae</taxon>
        <taxon>Fulvivirga</taxon>
    </lineage>
</organism>
<evidence type="ECO:0000313" key="2">
    <source>
        <dbReference type="Proteomes" id="UP000659388"/>
    </source>
</evidence>